<dbReference type="GO" id="GO:0016712">
    <property type="term" value="F:oxidoreductase activity, acting on paired donors, with incorporation or reduction of molecular oxygen, reduced flavin or flavoprotein as one donor, and incorporation of one atom of oxygen"/>
    <property type="evidence" value="ECO:0007669"/>
    <property type="project" value="InterPro"/>
</dbReference>
<keyword evidence="16" id="KW-1185">Reference proteome</keyword>
<comment type="caution">
    <text evidence="15">The sequence shown here is derived from an EMBL/GenBank/DDBJ whole genome shotgun (WGS) entry which is preliminary data.</text>
</comment>
<evidence type="ECO:0000256" key="6">
    <source>
        <dbReference type="ARBA" id="ARBA00022723"/>
    </source>
</evidence>
<dbReference type="Pfam" id="PF00067">
    <property type="entry name" value="p450"/>
    <property type="match status" value="1"/>
</dbReference>
<dbReference type="Gene3D" id="1.10.630.10">
    <property type="entry name" value="Cytochrome P450"/>
    <property type="match status" value="1"/>
</dbReference>
<keyword evidence="12" id="KW-0472">Membrane</keyword>
<keyword evidence="9 14" id="KW-0560">Oxidoreductase</keyword>
<dbReference type="InterPro" id="IPR001128">
    <property type="entry name" value="Cyt_P450"/>
</dbReference>
<evidence type="ECO:0000256" key="9">
    <source>
        <dbReference type="ARBA" id="ARBA00023002"/>
    </source>
</evidence>
<dbReference type="PANTHER" id="PTHR24300">
    <property type="entry name" value="CYTOCHROME P450 508A4-RELATED"/>
    <property type="match status" value="1"/>
</dbReference>
<evidence type="ECO:0000256" key="7">
    <source>
        <dbReference type="ARBA" id="ARBA00022824"/>
    </source>
</evidence>
<proteinExistence type="inferred from homology"/>
<dbReference type="InterPro" id="IPR017972">
    <property type="entry name" value="Cyt_P450_CS"/>
</dbReference>
<feature type="non-terminal residue" evidence="15">
    <location>
        <position position="1"/>
    </location>
</feature>
<evidence type="ECO:0000313" key="15">
    <source>
        <dbReference type="EMBL" id="KAG8552915.1"/>
    </source>
</evidence>
<dbReference type="GO" id="GO:0006805">
    <property type="term" value="P:xenobiotic metabolic process"/>
    <property type="evidence" value="ECO:0007669"/>
    <property type="project" value="TreeGrafter"/>
</dbReference>
<keyword evidence="11 14" id="KW-0503">Monooxygenase</keyword>
<comment type="cofactor">
    <cofactor evidence="1 13">
        <name>heme</name>
        <dbReference type="ChEBI" id="CHEBI:30413"/>
    </cofactor>
</comment>
<name>A0AAV7A091_ENGPU</name>
<dbReference type="EMBL" id="WNYA01000010">
    <property type="protein sequence ID" value="KAG8552915.1"/>
    <property type="molecule type" value="Genomic_DNA"/>
</dbReference>
<evidence type="ECO:0000256" key="12">
    <source>
        <dbReference type="ARBA" id="ARBA00023136"/>
    </source>
</evidence>
<feature type="non-terminal residue" evidence="15">
    <location>
        <position position="133"/>
    </location>
</feature>
<dbReference type="GO" id="GO:0005506">
    <property type="term" value="F:iron ion binding"/>
    <property type="evidence" value="ECO:0007669"/>
    <property type="project" value="InterPro"/>
</dbReference>
<dbReference type="InterPro" id="IPR050182">
    <property type="entry name" value="Cytochrome_P450_fam2"/>
</dbReference>
<dbReference type="GO" id="GO:0005789">
    <property type="term" value="C:endoplasmic reticulum membrane"/>
    <property type="evidence" value="ECO:0007669"/>
    <property type="project" value="UniProtKB-SubCell"/>
</dbReference>
<evidence type="ECO:0000256" key="3">
    <source>
        <dbReference type="ARBA" id="ARBA00004406"/>
    </source>
</evidence>
<gene>
    <name evidence="15" type="ORF">GDO81_003153</name>
</gene>
<dbReference type="PANTHER" id="PTHR24300:SF394">
    <property type="entry name" value="CYTOCHROME P450 2H2"/>
    <property type="match status" value="1"/>
</dbReference>
<dbReference type="GO" id="GO:0008392">
    <property type="term" value="F:arachidonate epoxygenase activity"/>
    <property type="evidence" value="ECO:0007669"/>
    <property type="project" value="TreeGrafter"/>
</dbReference>
<evidence type="ECO:0000256" key="14">
    <source>
        <dbReference type="RuleBase" id="RU000461"/>
    </source>
</evidence>
<dbReference type="InterPro" id="IPR036396">
    <property type="entry name" value="Cyt_P450_sf"/>
</dbReference>
<dbReference type="PRINTS" id="PR01684">
    <property type="entry name" value="EP450ICYP2A"/>
</dbReference>
<evidence type="ECO:0000256" key="5">
    <source>
        <dbReference type="ARBA" id="ARBA00022617"/>
    </source>
</evidence>
<evidence type="ECO:0000256" key="13">
    <source>
        <dbReference type="PIRSR" id="PIRSR602401-1"/>
    </source>
</evidence>
<sequence length="133" mass="15135">KIHKEIEIVIGKDRCPSIEDKSKMPYTDAVIHEIQRFADIAPMGLPHAVCKDTTFRGYHIPKGTMVFPLLTSVLKDPKYFQNPNEFDPGHFLNEKGFFKKSDAFLAFSTGKRVCLGEGLARMELFLFITTILQ</sequence>
<comment type="subcellular location">
    <subcellularLocation>
        <location evidence="3">Endoplasmic reticulum membrane</location>
        <topology evidence="3">Peripheral membrane protein</topology>
    </subcellularLocation>
    <subcellularLocation>
        <location evidence="2">Microsome membrane</location>
        <topology evidence="2">Peripheral membrane protein</topology>
    </subcellularLocation>
</comment>
<dbReference type="InterPro" id="IPR002401">
    <property type="entry name" value="Cyt_P450_E_grp-I"/>
</dbReference>
<dbReference type="PRINTS" id="PR00463">
    <property type="entry name" value="EP450I"/>
</dbReference>
<evidence type="ECO:0000256" key="8">
    <source>
        <dbReference type="ARBA" id="ARBA00022848"/>
    </source>
</evidence>
<keyword evidence="5 13" id="KW-0349">Heme</keyword>
<protein>
    <submittedName>
        <fullName evidence="15">Uncharacterized protein</fullName>
    </submittedName>
</protein>
<reference evidence="15" key="1">
    <citation type="thesis" date="2020" institute="ProQuest LLC" country="789 East Eisenhower Parkway, Ann Arbor, MI, USA">
        <title>Comparative Genomics and Chromosome Evolution.</title>
        <authorList>
            <person name="Mudd A.B."/>
        </authorList>
    </citation>
    <scope>NUCLEOTIDE SEQUENCE</scope>
    <source>
        <strain evidence="15">237g6f4</strain>
        <tissue evidence="15">Blood</tissue>
    </source>
</reference>
<organism evidence="15 16">
    <name type="scientific">Engystomops pustulosus</name>
    <name type="common">Tungara frog</name>
    <name type="synonym">Physalaemus pustulosus</name>
    <dbReference type="NCBI Taxonomy" id="76066"/>
    <lineage>
        <taxon>Eukaryota</taxon>
        <taxon>Metazoa</taxon>
        <taxon>Chordata</taxon>
        <taxon>Craniata</taxon>
        <taxon>Vertebrata</taxon>
        <taxon>Euteleostomi</taxon>
        <taxon>Amphibia</taxon>
        <taxon>Batrachia</taxon>
        <taxon>Anura</taxon>
        <taxon>Neobatrachia</taxon>
        <taxon>Hyloidea</taxon>
        <taxon>Leptodactylidae</taxon>
        <taxon>Leiuperinae</taxon>
        <taxon>Engystomops</taxon>
    </lineage>
</organism>
<evidence type="ECO:0000256" key="10">
    <source>
        <dbReference type="ARBA" id="ARBA00023004"/>
    </source>
</evidence>
<dbReference type="AlphaFoldDB" id="A0AAV7A091"/>
<keyword evidence="10 13" id="KW-0408">Iron</keyword>
<dbReference type="GO" id="GO:0019373">
    <property type="term" value="P:epoxygenase P450 pathway"/>
    <property type="evidence" value="ECO:0007669"/>
    <property type="project" value="TreeGrafter"/>
</dbReference>
<evidence type="ECO:0000256" key="2">
    <source>
        <dbReference type="ARBA" id="ARBA00004174"/>
    </source>
</evidence>
<evidence type="ECO:0000256" key="4">
    <source>
        <dbReference type="ARBA" id="ARBA00010617"/>
    </source>
</evidence>
<evidence type="ECO:0000256" key="11">
    <source>
        <dbReference type="ARBA" id="ARBA00023033"/>
    </source>
</evidence>
<dbReference type="InterPro" id="IPR008067">
    <property type="entry name" value="Cyt_P450_E_grp-I_CYP2A-like"/>
</dbReference>
<evidence type="ECO:0000256" key="1">
    <source>
        <dbReference type="ARBA" id="ARBA00001971"/>
    </source>
</evidence>
<keyword evidence="6 13" id="KW-0479">Metal-binding</keyword>
<feature type="binding site" description="axial binding residue" evidence="13">
    <location>
        <position position="114"/>
    </location>
    <ligand>
        <name>heme</name>
        <dbReference type="ChEBI" id="CHEBI:30413"/>
    </ligand>
    <ligandPart>
        <name>Fe</name>
        <dbReference type="ChEBI" id="CHEBI:18248"/>
    </ligandPart>
</feature>
<dbReference type="SUPFAM" id="SSF48264">
    <property type="entry name" value="Cytochrome P450"/>
    <property type="match status" value="1"/>
</dbReference>
<dbReference type="FunFam" id="1.10.630.10:FF:000238">
    <property type="entry name" value="Cytochrome P450 2A6"/>
    <property type="match status" value="1"/>
</dbReference>
<evidence type="ECO:0000313" key="16">
    <source>
        <dbReference type="Proteomes" id="UP000824782"/>
    </source>
</evidence>
<keyword evidence="8" id="KW-0492">Microsome</keyword>
<dbReference type="PRINTS" id="PR00385">
    <property type="entry name" value="P450"/>
</dbReference>
<keyword evidence="7" id="KW-0256">Endoplasmic reticulum</keyword>
<dbReference type="GO" id="GO:0020037">
    <property type="term" value="F:heme binding"/>
    <property type="evidence" value="ECO:0007669"/>
    <property type="project" value="InterPro"/>
</dbReference>
<dbReference type="Proteomes" id="UP000824782">
    <property type="component" value="Unassembled WGS sequence"/>
</dbReference>
<dbReference type="PROSITE" id="PS00086">
    <property type="entry name" value="CYTOCHROME_P450"/>
    <property type="match status" value="1"/>
</dbReference>
<comment type="similarity">
    <text evidence="4 14">Belongs to the cytochrome P450 family.</text>
</comment>
<accession>A0AAV7A091</accession>